<feature type="chain" id="PRO_5002567541" description="CBM1 domain-containing protein" evidence="6">
    <location>
        <begin position="34"/>
        <end position="396"/>
    </location>
</feature>
<evidence type="ECO:0000256" key="1">
    <source>
        <dbReference type="ARBA" id="ARBA00010980"/>
    </source>
</evidence>
<feature type="signal peptide" evidence="6">
    <location>
        <begin position="1"/>
        <end position="33"/>
    </location>
</feature>
<sequence length="396" mass="41956">MIRIYIPCHQVHHTMLTSLISFIAYACIVPAAAHVANVAERQSCSAAWAQCGGSGWAGPTCCVSGSSCVAQGEWYSQCTPSGGTSPSPPSAPPPASGSSACLASADGFASLNGGTTGGAGGTTVTVTNQSDLEKYASASGRHVIKVQGRITIAPFGKEVRVSSDKTIVGIGSTGEIYQGGFAIHGVRNVIIRNLKIGNTPMTTENDYDGIQSDTTSNIWIDHCLLENGGDGLLDLRKDTTFFTVSNNIFRNHDKAFGIGWTENVVARGTIHHNWFDRTNQRNPSADNLAQCHLYNNYVLGVTSYGHYARGSTNARVENVYFESCRNPLTKDSGAILNASGNIYQSYTGTVAANSGTAFQPRDYYSYTLTATADVPSYVKANAGPRASVCPSSQEGY</sequence>
<dbReference type="InterPro" id="IPR012334">
    <property type="entry name" value="Pectin_lyas_fold"/>
</dbReference>
<dbReference type="Pfam" id="PF00734">
    <property type="entry name" value="CBM_1"/>
    <property type="match status" value="1"/>
</dbReference>
<dbReference type="InterPro" id="IPR011050">
    <property type="entry name" value="Pectin_lyase_fold/virulence"/>
</dbReference>
<evidence type="ECO:0000259" key="7">
    <source>
        <dbReference type="PROSITE" id="PS51164"/>
    </source>
</evidence>
<dbReference type="SUPFAM" id="SSF57180">
    <property type="entry name" value="Cellulose-binding domain"/>
    <property type="match status" value="1"/>
</dbReference>
<dbReference type="InterPro" id="IPR045032">
    <property type="entry name" value="PEL"/>
</dbReference>
<keyword evidence="4" id="KW-0964">Secreted</keyword>
<keyword evidence="9" id="KW-1185">Reference proteome</keyword>
<feature type="compositionally biased region" description="Pro residues" evidence="5">
    <location>
        <begin position="86"/>
        <end position="95"/>
    </location>
</feature>
<dbReference type="InterPro" id="IPR002022">
    <property type="entry name" value="Pec_lyase"/>
</dbReference>
<proteinExistence type="inferred from homology"/>
<comment type="subcellular location">
    <subcellularLocation>
        <location evidence="4">Secreted</location>
    </subcellularLocation>
</comment>
<dbReference type="GO" id="GO:0000272">
    <property type="term" value="P:polysaccharide catabolic process"/>
    <property type="evidence" value="ECO:0007669"/>
    <property type="project" value="UniProtKB-KW"/>
</dbReference>
<protein>
    <recommendedName>
        <fullName evidence="7">CBM1 domain-containing protein</fullName>
    </recommendedName>
</protein>
<evidence type="ECO:0000313" key="9">
    <source>
        <dbReference type="Proteomes" id="UP000044602"/>
    </source>
</evidence>
<feature type="domain" description="CBM1" evidence="7">
    <location>
        <begin position="43"/>
        <end position="79"/>
    </location>
</feature>
<feature type="non-terminal residue" evidence="8">
    <location>
        <position position="396"/>
    </location>
</feature>
<comment type="similarity">
    <text evidence="1 4">Belongs to the polysaccharide lyase 1 family.</text>
</comment>
<evidence type="ECO:0000256" key="6">
    <source>
        <dbReference type="SAM" id="SignalP"/>
    </source>
</evidence>
<feature type="region of interest" description="Disordered" evidence="5">
    <location>
        <begin position="79"/>
        <end position="98"/>
    </location>
</feature>
<dbReference type="Pfam" id="PF00544">
    <property type="entry name" value="Pectate_lyase_4"/>
    <property type="match status" value="1"/>
</dbReference>
<dbReference type="InterPro" id="IPR000254">
    <property type="entry name" value="CBD"/>
</dbReference>
<gene>
    <name evidence="8" type="ORF">BN1708_016059</name>
</gene>
<evidence type="ECO:0000256" key="2">
    <source>
        <dbReference type="ARBA" id="ARBA00022729"/>
    </source>
</evidence>
<dbReference type="Gene3D" id="2.160.20.10">
    <property type="entry name" value="Single-stranded right-handed beta-helix, Pectin lyase-like"/>
    <property type="match status" value="1"/>
</dbReference>
<evidence type="ECO:0000256" key="3">
    <source>
        <dbReference type="ARBA" id="ARBA00023239"/>
    </source>
</evidence>
<dbReference type="GO" id="GO:0030570">
    <property type="term" value="F:pectate lyase activity"/>
    <property type="evidence" value="ECO:0007669"/>
    <property type="project" value="InterPro"/>
</dbReference>
<dbReference type="PROSITE" id="PS51164">
    <property type="entry name" value="CBM1_2"/>
    <property type="match status" value="1"/>
</dbReference>
<evidence type="ECO:0000313" key="8">
    <source>
        <dbReference type="EMBL" id="CRK32049.1"/>
    </source>
</evidence>
<dbReference type="PROSITE" id="PS51257">
    <property type="entry name" value="PROKAR_LIPOPROTEIN"/>
    <property type="match status" value="1"/>
</dbReference>
<dbReference type="PROSITE" id="PS00562">
    <property type="entry name" value="CBM1_1"/>
    <property type="match status" value="1"/>
</dbReference>
<organism evidence="8 9">
    <name type="scientific">Verticillium longisporum</name>
    <name type="common">Verticillium dahliae var. longisporum</name>
    <dbReference type="NCBI Taxonomy" id="100787"/>
    <lineage>
        <taxon>Eukaryota</taxon>
        <taxon>Fungi</taxon>
        <taxon>Dikarya</taxon>
        <taxon>Ascomycota</taxon>
        <taxon>Pezizomycotina</taxon>
        <taxon>Sordariomycetes</taxon>
        <taxon>Hypocreomycetidae</taxon>
        <taxon>Glomerellales</taxon>
        <taxon>Plectosphaerellaceae</taxon>
        <taxon>Verticillium</taxon>
    </lineage>
</organism>
<name>A0A0G4MCM4_VERLO</name>
<dbReference type="AlphaFoldDB" id="A0A0G4MCM4"/>
<dbReference type="GO" id="GO:0030248">
    <property type="term" value="F:cellulose binding"/>
    <property type="evidence" value="ECO:0007669"/>
    <property type="project" value="InterPro"/>
</dbReference>
<dbReference type="Proteomes" id="UP000044602">
    <property type="component" value="Unassembled WGS sequence"/>
</dbReference>
<dbReference type="PANTHER" id="PTHR31683:SF18">
    <property type="entry name" value="PECTATE LYASE 21-RELATED"/>
    <property type="match status" value="1"/>
</dbReference>
<keyword evidence="2 6" id="KW-0732">Signal</keyword>
<dbReference type="SMART" id="SM00236">
    <property type="entry name" value="fCBD"/>
    <property type="match status" value="1"/>
</dbReference>
<dbReference type="GO" id="GO:0005576">
    <property type="term" value="C:extracellular region"/>
    <property type="evidence" value="ECO:0007669"/>
    <property type="project" value="UniProtKB-SubCell"/>
</dbReference>
<dbReference type="STRING" id="100787.A0A0G4MCM4"/>
<keyword evidence="4" id="KW-0624">Polysaccharide degradation</keyword>
<evidence type="ECO:0000256" key="5">
    <source>
        <dbReference type="SAM" id="MobiDB-lite"/>
    </source>
</evidence>
<dbReference type="EMBL" id="CVQH01021973">
    <property type="protein sequence ID" value="CRK32049.1"/>
    <property type="molecule type" value="Genomic_DNA"/>
</dbReference>
<accession>A0A0G4MCM4</accession>
<keyword evidence="3 4" id="KW-0456">Lyase</keyword>
<dbReference type="SUPFAM" id="SSF51126">
    <property type="entry name" value="Pectin lyase-like"/>
    <property type="match status" value="1"/>
</dbReference>
<keyword evidence="4" id="KW-0119">Carbohydrate metabolism</keyword>
<dbReference type="SMART" id="SM00656">
    <property type="entry name" value="Amb_all"/>
    <property type="match status" value="1"/>
</dbReference>
<dbReference type="InterPro" id="IPR035971">
    <property type="entry name" value="CBD_sf"/>
</dbReference>
<dbReference type="PANTHER" id="PTHR31683">
    <property type="entry name" value="PECTATE LYASE 18-RELATED"/>
    <property type="match status" value="1"/>
</dbReference>
<reference evidence="8 9" key="1">
    <citation type="submission" date="2015-05" db="EMBL/GenBank/DDBJ databases">
        <authorList>
            <person name="Wang D.B."/>
            <person name="Wang M."/>
        </authorList>
    </citation>
    <scope>NUCLEOTIDE SEQUENCE [LARGE SCALE GENOMIC DNA]</scope>
    <source>
        <strain evidence="8">VL1</strain>
    </source>
</reference>
<evidence type="ECO:0000256" key="4">
    <source>
        <dbReference type="RuleBase" id="RU361173"/>
    </source>
</evidence>